<keyword evidence="4" id="KW-0393">Immunoglobulin domain</keyword>
<dbReference type="PROSITE" id="PS50835">
    <property type="entry name" value="IG_LIKE"/>
    <property type="match status" value="2"/>
</dbReference>
<dbReference type="AlphaFoldDB" id="A0AAW0N3B3"/>
<evidence type="ECO:0000313" key="8">
    <source>
        <dbReference type="Proteomes" id="UP001460270"/>
    </source>
</evidence>
<dbReference type="Proteomes" id="UP001460270">
    <property type="component" value="Unassembled WGS sequence"/>
</dbReference>
<keyword evidence="8" id="KW-1185">Reference proteome</keyword>
<sequence>MGLLTLLCWISFAFTEYEGRVTLFSNGSLELRNVALSDTGQYILTILQATGPIVSTTELNIYEPVSNVTVTVNSSDLELVEFNSSVTLSCAADGTGLTFLWFNAVLKLQPVTECTSLMEQNFTIDPVWRYDQGPFTCNVSNPVSSNTSEPVHLNISYGPDDVILRTSPSDFCEEGSDVLMSCSADSRPAAQFKWFLNGELLSFTEHSLN</sequence>
<dbReference type="InterPro" id="IPR052598">
    <property type="entry name" value="IgSF_CEA-related"/>
</dbReference>
<keyword evidence="2" id="KW-1015">Disulfide bond</keyword>
<protein>
    <recommendedName>
        <fullName evidence="6">Ig-like domain-containing protein</fullName>
    </recommendedName>
</protein>
<accession>A0AAW0N3B3</accession>
<feature type="signal peptide" evidence="5">
    <location>
        <begin position="1"/>
        <end position="15"/>
    </location>
</feature>
<keyword evidence="1 5" id="KW-0732">Signal</keyword>
<evidence type="ECO:0000259" key="6">
    <source>
        <dbReference type="PROSITE" id="PS50835"/>
    </source>
</evidence>
<evidence type="ECO:0000256" key="5">
    <source>
        <dbReference type="SAM" id="SignalP"/>
    </source>
</evidence>
<comment type="caution">
    <text evidence="7">The sequence shown here is derived from an EMBL/GenBank/DDBJ whole genome shotgun (WGS) entry which is preliminary data.</text>
</comment>
<dbReference type="SUPFAM" id="SSF48726">
    <property type="entry name" value="Immunoglobulin"/>
    <property type="match status" value="3"/>
</dbReference>
<evidence type="ECO:0000256" key="2">
    <source>
        <dbReference type="ARBA" id="ARBA00023157"/>
    </source>
</evidence>
<dbReference type="PANTHER" id="PTHR44337">
    <property type="entry name" value="CARCINOEMBRYONIC ANTIGEN-RELATED CELL ADHESION MOLECULE 8"/>
    <property type="match status" value="1"/>
</dbReference>
<dbReference type="InterPro" id="IPR007110">
    <property type="entry name" value="Ig-like_dom"/>
</dbReference>
<dbReference type="InterPro" id="IPR036179">
    <property type="entry name" value="Ig-like_dom_sf"/>
</dbReference>
<keyword evidence="3" id="KW-0325">Glycoprotein</keyword>
<feature type="domain" description="Ig-like" evidence="6">
    <location>
        <begin position="64"/>
        <end position="156"/>
    </location>
</feature>
<name>A0AAW0N3B3_9GOBI</name>
<evidence type="ECO:0000256" key="3">
    <source>
        <dbReference type="ARBA" id="ARBA00023180"/>
    </source>
</evidence>
<dbReference type="InterPro" id="IPR003599">
    <property type="entry name" value="Ig_sub"/>
</dbReference>
<feature type="chain" id="PRO_5043407424" description="Ig-like domain-containing protein" evidence="5">
    <location>
        <begin position="16"/>
        <end position="209"/>
    </location>
</feature>
<dbReference type="EMBL" id="JBBPFD010000019">
    <property type="protein sequence ID" value="KAK7886855.1"/>
    <property type="molecule type" value="Genomic_DNA"/>
</dbReference>
<evidence type="ECO:0000256" key="4">
    <source>
        <dbReference type="ARBA" id="ARBA00023319"/>
    </source>
</evidence>
<organism evidence="7 8">
    <name type="scientific">Mugilogobius chulae</name>
    <name type="common">yellowstripe goby</name>
    <dbReference type="NCBI Taxonomy" id="88201"/>
    <lineage>
        <taxon>Eukaryota</taxon>
        <taxon>Metazoa</taxon>
        <taxon>Chordata</taxon>
        <taxon>Craniata</taxon>
        <taxon>Vertebrata</taxon>
        <taxon>Euteleostomi</taxon>
        <taxon>Actinopterygii</taxon>
        <taxon>Neopterygii</taxon>
        <taxon>Teleostei</taxon>
        <taxon>Neoteleostei</taxon>
        <taxon>Acanthomorphata</taxon>
        <taxon>Gobiaria</taxon>
        <taxon>Gobiiformes</taxon>
        <taxon>Gobioidei</taxon>
        <taxon>Gobiidae</taxon>
        <taxon>Gobionellinae</taxon>
        <taxon>Mugilogobius</taxon>
    </lineage>
</organism>
<dbReference type="PANTHER" id="PTHR44337:SF20">
    <property type="entry name" value="CARCINOEMBRYONIC ANTIGEN-RELATED CELL ADHESION MOLECULE 5-RELATED"/>
    <property type="match status" value="1"/>
</dbReference>
<evidence type="ECO:0000256" key="1">
    <source>
        <dbReference type="ARBA" id="ARBA00022729"/>
    </source>
</evidence>
<feature type="domain" description="Ig-like" evidence="6">
    <location>
        <begin position="159"/>
        <end position="209"/>
    </location>
</feature>
<dbReference type="InterPro" id="IPR013151">
    <property type="entry name" value="Immunoglobulin_dom"/>
</dbReference>
<evidence type="ECO:0000313" key="7">
    <source>
        <dbReference type="EMBL" id="KAK7886855.1"/>
    </source>
</evidence>
<dbReference type="Gene3D" id="2.60.40.10">
    <property type="entry name" value="Immunoglobulins"/>
    <property type="match status" value="3"/>
</dbReference>
<gene>
    <name evidence="7" type="ORF">WMY93_026476</name>
</gene>
<dbReference type="InterPro" id="IPR013783">
    <property type="entry name" value="Ig-like_fold"/>
</dbReference>
<dbReference type="SMART" id="SM00409">
    <property type="entry name" value="IG"/>
    <property type="match status" value="2"/>
</dbReference>
<dbReference type="Pfam" id="PF00047">
    <property type="entry name" value="ig"/>
    <property type="match status" value="1"/>
</dbReference>
<reference evidence="8" key="1">
    <citation type="submission" date="2024-04" db="EMBL/GenBank/DDBJ databases">
        <title>Salinicola lusitanus LLJ914,a marine bacterium isolated from the Okinawa Trough.</title>
        <authorList>
            <person name="Li J."/>
        </authorList>
    </citation>
    <scope>NUCLEOTIDE SEQUENCE [LARGE SCALE GENOMIC DNA]</scope>
</reference>
<proteinExistence type="predicted"/>